<sequence>MKKTIKQAAKKSTSANKTNTRPFTAKDKGYKEEVYNHEEQMNYQKSKAAKNQTKNTAGPED</sequence>
<feature type="compositionally biased region" description="Basic and acidic residues" evidence="1">
    <location>
        <begin position="24"/>
        <end position="40"/>
    </location>
</feature>
<dbReference type="Proteomes" id="UP000199031">
    <property type="component" value="Unassembled WGS sequence"/>
</dbReference>
<gene>
    <name evidence="2" type="ORF">SAMN05444277_11842</name>
</gene>
<name>A0A1I5ZA99_9BACT</name>
<feature type="compositionally biased region" description="Polar residues" evidence="1">
    <location>
        <begin position="10"/>
        <end position="22"/>
    </location>
</feature>
<protein>
    <submittedName>
        <fullName evidence="2">Uncharacterized protein</fullName>
    </submittedName>
</protein>
<dbReference type="RefSeq" id="WP_090662959.1">
    <property type="nucleotide sequence ID" value="NZ_FOXQ01000018.1"/>
</dbReference>
<evidence type="ECO:0000256" key="1">
    <source>
        <dbReference type="SAM" id="MobiDB-lite"/>
    </source>
</evidence>
<evidence type="ECO:0000313" key="3">
    <source>
        <dbReference type="Proteomes" id="UP000199031"/>
    </source>
</evidence>
<dbReference type="EMBL" id="FOXQ01000018">
    <property type="protein sequence ID" value="SFQ53402.1"/>
    <property type="molecule type" value="Genomic_DNA"/>
</dbReference>
<feature type="compositionally biased region" description="Polar residues" evidence="1">
    <location>
        <begin position="41"/>
        <end position="61"/>
    </location>
</feature>
<accession>A0A1I5ZA99</accession>
<feature type="region of interest" description="Disordered" evidence="1">
    <location>
        <begin position="1"/>
        <end position="61"/>
    </location>
</feature>
<evidence type="ECO:0000313" key="2">
    <source>
        <dbReference type="EMBL" id="SFQ53402.1"/>
    </source>
</evidence>
<proteinExistence type="predicted"/>
<dbReference type="AlphaFoldDB" id="A0A1I5ZA99"/>
<reference evidence="2 3" key="1">
    <citation type="submission" date="2016-10" db="EMBL/GenBank/DDBJ databases">
        <authorList>
            <person name="de Groot N.N."/>
        </authorList>
    </citation>
    <scope>NUCLEOTIDE SEQUENCE [LARGE SCALE GENOMIC DNA]</scope>
    <source>
        <strain evidence="2 3">DSM 28286</strain>
    </source>
</reference>
<organism evidence="2 3">
    <name type="scientific">Parafilimonas terrae</name>
    <dbReference type="NCBI Taxonomy" id="1465490"/>
    <lineage>
        <taxon>Bacteria</taxon>
        <taxon>Pseudomonadati</taxon>
        <taxon>Bacteroidota</taxon>
        <taxon>Chitinophagia</taxon>
        <taxon>Chitinophagales</taxon>
        <taxon>Chitinophagaceae</taxon>
        <taxon>Parafilimonas</taxon>
    </lineage>
</organism>
<keyword evidence="3" id="KW-1185">Reference proteome</keyword>